<name>A0A9X3MY27_9ACTN</name>
<evidence type="ECO:0000256" key="1">
    <source>
        <dbReference type="SAM" id="Phobius"/>
    </source>
</evidence>
<dbReference type="EMBL" id="JAPDOD010000039">
    <property type="protein sequence ID" value="MDA0164934.1"/>
    <property type="molecule type" value="Genomic_DNA"/>
</dbReference>
<comment type="caution">
    <text evidence="2">The sequence shown here is derived from an EMBL/GenBank/DDBJ whole genome shotgun (WGS) entry which is preliminary data.</text>
</comment>
<feature type="transmembrane region" description="Helical" evidence="1">
    <location>
        <begin position="30"/>
        <end position="48"/>
    </location>
</feature>
<keyword evidence="1" id="KW-0472">Membrane</keyword>
<evidence type="ECO:0000313" key="3">
    <source>
        <dbReference type="Proteomes" id="UP001149140"/>
    </source>
</evidence>
<feature type="transmembrane region" description="Helical" evidence="1">
    <location>
        <begin position="7"/>
        <end position="24"/>
    </location>
</feature>
<protein>
    <submittedName>
        <fullName evidence="2">Uncharacterized protein</fullName>
    </submittedName>
</protein>
<keyword evidence="3" id="KW-1185">Reference proteome</keyword>
<sequence>MKAFRIGFPAAILVAGVVLIIIGGDAPLGAGIVLIGVAGLVALVNVLIQLSLQSEDDRAEEERRRNERRF</sequence>
<dbReference type="AlphaFoldDB" id="A0A9X3MY27"/>
<evidence type="ECO:0000313" key="2">
    <source>
        <dbReference type="EMBL" id="MDA0164934.1"/>
    </source>
</evidence>
<gene>
    <name evidence="2" type="ORF">OM076_31985</name>
</gene>
<dbReference type="RefSeq" id="WP_270044187.1">
    <property type="nucleotide sequence ID" value="NZ_JAPDOD010000039.1"/>
</dbReference>
<organism evidence="2 3">
    <name type="scientific">Solirubrobacter ginsenosidimutans</name>
    <dbReference type="NCBI Taxonomy" id="490573"/>
    <lineage>
        <taxon>Bacteria</taxon>
        <taxon>Bacillati</taxon>
        <taxon>Actinomycetota</taxon>
        <taxon>Thermoleophilia</taxon>
        <taxon>Solirubrobacterales</taxon>
        <taxon>Solirubrobacteraceae</taxon>
        <taxon>Solirubrobacter</taxon>
    </lineage>
</organism>
<keyword evidence="1" id="KW-1133">Transmembrane helix</keyword>
<proteinExistence type="predicted"/>
<dbReference type="Proteomes" id="UP001149140">
    <property type="component" value="Unassembled WGS sequence"/>
</dbReference>
<accession>A0A9X3MY27</accession>
<keyword evidence="1" id="KW-0812">Transmembrane</keyword>
<reference evidence="2" key="1">
    <citation type="submission" date="2022-10" db="EMBL/GenBank/DDBJ databases">
        <title>The WGS of Solirubrobacter ginsenosidimutans DSM 21036.</title>
        <authorList>
            <person name="Jiang Z."/>
        </authorList>
    </citation>
    <scope>NUCLEOTIDE SEQUENCE</scope>
    <source>
        <strain evidence="2">DSM 21036</strain>
    </source>
</reference>